<dbReference type="Proteomes" id="UP000275846">
    <property type="component" value="Unassembled WGS sequence"/>
</dbReference>
<evidence type="ECO:0000313" key="1">
    <source>
        <dbReference type="EMBL" id="VDL92739.1"/>
    </source>
</evidence>
<evidence type="ECO:0000313" key="3">
    <source>
        <dbReference type="WBParaSite" id="SSLN_0000655601-mRNA-1"/>
    </source>
</evidence>
<name>A0A183SQ56_SCHSO</name>
<dbReference type="STRING" id="70667.A0A183SQ56"/>
<dbReference type="EMBL" id="UYSU01033649">
    <property type="protein sequence ID" value="VDL92739.1"/>
    <property type="molecule type" value="Genomic_DNA"/>
</dbReference>
<evidence type="ECO:0000313" key="2">
    <source>
        <dbReference type="Proteomes" id="UP000275846"/>
    </source>
</evidence>
<protein>
    <submittedName>
        <fullName evidence="3">ANK_REP_REGION domain-containing protein</fullName>
    </submittedName>
</protein>
<dbReference type="WBParaSite" id="SSLN_0000655601-mRNA-1">
    <property type="protein sequence ID" value="SSLN_0000655601-mRNA-1"/>
    <property type="gene ID" value="SSLN_0000655601"/>
</dbReference>
<dbReference type="AlphaFoldDB" id="A0A183SQ56"/>
<accession>A0A183SQ56</accession>
<reference evidence="3" key="1">
    <citation type="submission" date="2016-06" db="UniProtKB">
        <authorList>
            <consortium name="WormBaseParasite"/>
        </authorList>
    </citation>
    <scope>IDENTIFICATION</scope>
</reference>
<keyword evidence="2" id="KW-1185">Reference proteome</keyword>
<proteinExistence type="predicted"/>
<gene>
    <name evidence="1" type="ORF">SSLN_LOCUS6354</name>
</gene>
<reference evidence="1 2" key="2">
    <citation type="submission" date="2018-11" db="EMBL/GenBank/DDBJ databases">
        <authorList>
            <consortium name="Pathogen Informatics"/>
        </authorList>
    </citation>
    <scope>NUCLEOTIDE SEQUENCE [LARGE SCALE GENOMIC DNA]</scope>
    <source>
        <strain evidence="1 2">NST_G2</strain>
    </source>
</reference>
<sequence length="245" mass="28160">MSSYVPNSKIPMENLLQEMEFARGRPANPHGDIILPSYIIDQRVIKAIEREIFDYVESYARKCPNNTLRYFFLEDITSLKPVKRHITVGTLLGYACRHRAHDCIRVLMQHGAKPLQPSYILDWNTSKEGAQAMEITEMPSIALLASMFHKCDLKTLAKTFSYFKNEDVDFNKIVEIRHQVLQQPKGTSTKTIQFKDAWECLEKEIEKTQGATLTTAKASLKQIHSAYNTDQLQPLFEKTKPHKGK</sequence>
<dbReference type="OrthoDB" id="6245631at2759"/>
<organism evidence="3">
    <name type="scientific">Schistocephalus solidus</name>
    <name type="common">Tapeworm</name>
    <dbReference type="NCBI Taxonomy" id="70667"/>
    <lineage>
        <taxon>Eukaryota</taxon>
        <taxon>Metazoa</taxon>
        <taxon>Spiralia</taxon>
        <taxon>Lophotrochozoa</taxon>
        <taxon>Platyhelminthes</taxon>
        <taxon>Cestoda</taxon>
        <taxon>Eucestoda</taxon>
        <taxon>Diphyllobothriidea</taxon>
        <taxon>Diphyllobothriidae</taxon>
        <taxon>Schistocephalus</taxon>
    </lineage>
</organism>